<evidence type="ECO:0000313" key="1">
    <source>
        <dbReference type="EMBL" id="KAA8524248.1"/>
    </source>
</evidence>
<protein>
    <submittedName>
        <fullName evidence="1">Uncharacterized protein</fullName>
    </submittedName>
</protein>
<sequence>MVEGPTIEVFKLGLLGIPIGIPTKRYDYSLDRRDSPQILMQRRSFSACGRETEVIIMVHLKKAPSRSSVRITKCFTINTPPSAGVTKKHVAPSSDYPKGKKRLVEKALEVDELHRAQDMVAFEEGFGDRITKEMDVLKVKSEKKDDEFEATCYVLVKEILEDYQGQLRSLKLKRRILRGQVPSVYKHSPLVLPLGGYDMECETTIAGVSRAELAAQLNGDEVVEDDGVRGSSGVRDFDGLQWCDGEGDAVEWCVMVRLGGGGRGLLWRPADGAAEVVGDDGDGVDGGAGW</sequence>
<dbReference type="Proteomes" id="UP000325577">
    <property type="component" value="Linkage Group LG4"/>
</dbReference>
<proteinExistence type="predicted"/>
<keyword evidence="2" id="KW-1185">Reference proteome</keyword>
<reference evidence="1 2" key="1">
    <citation type="submission" date="2019-09" db="EMBL/GenBank/DDBJ databases">
        <title>A chromosome-level genome assembly of the Chinese tupelo Nyssa sinensis.</title>
        <authorList>
            <person name="Yang X."/>
            <person name="Kang M."/>
            <person name="Yang Y."/>
            <person name="Xiong H."/>
            <person name="Wang M."/>
            <person name="Zhang Z."/>
            <person name="Wang Z."/>
            <person name="Wu H."/>
            <person name="Ma T."/>
            <person name="Liu J."/>
            <person name="Xi Z."/>
        </authorList>
    </citation>
    <scope>NUCLEOTIDE SEQUENCE [LARGE SCALE GENOMIC DNA]</scope>
    <source>
        <strain evidence="1">J267</strain>
        <tissue evidence="1">Leaf</tissue>
    </source>
</reference>
<organism evidence="1 2">
    <name type="scientific">Nyssa sinensis</name>
    <dbReference type="NCBI Taxonomy" id="561372"/>
    <lineage>
        <taxon>Eukaryota</taxon>
        <taxon>Viridiplantae</taxon>
        <taxon>Streptophyta</taxon>
        <taxon>Embryophyta</taxon>
        <taxon>Tracheophyta</taxon>
        <taxon>Spermatophyta</taxon>
        <taxon>Magnoliopsida</taxon>
        <taxon>eudicotyledons</taxon>
        <taxon>Gunneridae</taxon>
        <taxon>Pentapetalae</taxon>
        <taxon>asterids</taxon>
        <taxon>Cornales</taxon>
        <taxon>Nyssaceae</taxon>
        <taxon>Nyssa</taxon>
    </lineage>
</organism>
<evidence type="ECO:0000313" key="2">
    <source>
        <dbReference type="Proteomes" id="UP000325577"/>
    </source>
</evidence>
<gene>
    <name evidence="1" type="ORF">F0562_010671</name>
</gene>
<dbReference type="AlphaFoldDB" id="A0A5J5A2M8"/>
<name>A0A5J5A2M8_9ASTE</name>
<dbReference type="EMBL" id="CM018047">
    <property type="protein sequence ID" value="KAA8524248.1"/>
    <property type="molecule type" value="Genomic_DNA"/>
</dbReference>
<accession>A0A5J5A2M8</accession>